<proteinExistence type="predicted"/>
<protein>
    <submittedName>
        <fullName evidence="1">Uncharacterized protein</fullName>
    </submittedName>
</protein>
<dbReference type="EMBL" id="AKCU01000415">
    <property type="protein sequence ID" value="EKV10309.1"/>
    <property type="molecule type" value="Genomic_DNA"/>
</dbReference>
<accession>K9FM53</accession>
<dbReference type="HOGENOM" id="CLU_2740826_0_0_1"/>
<gene>
    <name evidence="1" type="ORF">PDIP_60690</name>
</gene>
<evidence type="ECO:0000313" key="2">
    <source>
        <dbReference type="Proteomes" id="UP000009886"/>
    </source>
</evidence>
<organism evidence="1 2">
    <name type="scientific">Penicillium digitatum (strain Pd1 / CECT 20795)</name>
    <name type="common">Green mold</name>
    <dbReference type="NCBI Taxonomy" id="1170230"/>
    <lineage>
        <taxon>Eukaryota</taxon>
        <taxon>Fungi</taxon>
        <taxon>Dikarya</taxon>
        <taxon>Ascomycota</taxon>
        <taxon>Pezizomycotina</taxon>
        <taxon>Eurotiomycetes</taxon>
        <taxon>Eurotiomycetidae</taxon>
        <taxon>Eurotiales</taxon>
        <taxon>Aspergillaceae</taxon>
        <taxon>Penicillium</taxon>
    </lineage>
</organism>
<comment type="caution">
    <text evidence="1">The sequence shown here is derived from an EMBL/GenBank/DDBJ whole genome shotgun (WGS) entry which is preliminary data.</text>
</comment>
<reference evidence="2" key="1">
    <citation type="journal article" date="2012" name="BMC Genomics">
        <title>Genome sequence of the necrotrophic fungus Penicillium digitatum, the main postharvest pathogen of citrus.</title>
        <authorList>
            <person name="Marcet-Houben M."/>
            <person name="Ballester A.-R."/>
            <person name="de la Fuente B."/>
            <person name="Harries E."/>
            <person name="Marcos J.F."/>
            <person name="Gonzalez-Candelas L."/>
            <person name="Gabaldon T."/>
        </authorList>
    </citation>
    <scope>NUCLEOTIDE SEQUENCE [LARGE SCALE GENOMIC DNA]</scope>
    <source>
        <strain evidence="2">Pd1 / CECT 20795</strain>
    </source>
</reference>
<dbReference type="AlphaFoldDB" id="K9FM53"/>
<sequence>MFFARPEGHVVLLQLEGSDQIPVMEEDQSDEDKSKDWIIRPALGRVDRVNNLDFGNSAGTVQLCRGIEALH</sequence>
<dbReference type="KEGG" id="pdp:PDIP_60690"/>
<evidence type="ECO:0000313" key="1">
    <source>
        <dbReference type="EMBL" id="EKV10309.1"/>
    </source>
</evidence>
<name>K9FM53_PEND1</name>
<dbReference type="VEuPathDB" id="FungiDB:PDIP_60690"/>
<dbReference type="OrthoDB" id="288590at2759"/>
<dbReference type="Proteomes" id="UP000009886">
    <property type="component" value="Unassembled WGS sequence"/>
</dbReference>